<accession>A0A382BP88</accession>
<organism evidence="1">
    <name type="scientific">marine metagenome</name>
    <dbReference type="NCBI Taxonomy" id="408172"/>
    <lineage>
        <taxon>unclassified sequences</taxon>
        <taxon>metagenomes</taxon>
        <taxon>ecological metagenomes</taxon>
    </lineage>
</organism>
<dbReference type="EMBL" id="UINC01030635">
    <property type="protein sequence ID" value="SVB15341.1"/>
    <property type="molecule type" value="Genomic_DNA"/>
</dbReference>
<name>A0A382BP88_9ZZZZ</name>
<protein>
    <submittedName>
        <fullName evidence="1">Uncharacterized protein</fullName>
    </submittedName>
</protein>
<reference evidence="1" key="1">
    <citation type="submission" date="2018-05" db="EMBL/GenBank/DDBJ databases">
        <authorList>
            <person name="Lanie J.A."/>
            <person name="Ng W.-L."/>
            <person name="Kazmierczak K.M."/>
            <person name="Andrzejewski T.M."/>
            <person name="Davidsen T.M."/>
            <person name="Wayne K.J."/>
            <person name="Tettelin H."/>
            <person name="Glass J.I."/>
            <person name="Rusch D."/>
            <person name="Podicherti R."/>
            <person name="Tsui H.-C.T."/>
            <person name="Winkler M.E."/>
        </authorList>
    </citation>
    <scope>NUCLEOTIDE SEQUENCE</scope>
</reference>
<feature type="non-terminal residue" evidence="1">
    <location>
        <position position="1"/>
    </location>
</feature>
<proteinExistence type="predicted"/>
<gene>
    <name evidence="1" type="ORF">METZ01_LOCUS168195</name>
</gene>
<dbReference type="AlphaFoldDB" id="A0A382BP88"/>
<evidence type="ECO:0000313" key="1">
    <source>
        <dbReference type="EMBL" id="SVB15341.1"/>
    </source>
</evidence>
<sequence>PFIEQLSRYLALPAARTNGMSLNSKESFKQMLRDLFPDPR</sequence>